<sequence length="249" mass="28062">MSIFQAELKYFLRSPIIWLIMAISAFISAWSFLLSIELFTVMQVKFASMSDAPTIMQGIIYPVIAAQAKLLILIVAIVAGLSFARLSHNNGWILIQTYRQSELHLIRQKYLAILLICLIFVIPSTLAIVSLAIIANLNIMPVIIAVCGLILLLMWMLALAMYISSLLTNTGFAILLCIVVLLTFWLLAQSSLDVVWGKNWLQALSPQYHFQQFLSSHVSVASLFYFVFGTIILLLAVRIRLIHTRYLLI</sequence>
<proteinExistence type="predicted"/>
<protein>
    <recommendedName>
        <fullName evidence="3">ABC-2 type transport system permease protein</fullName>
    </recommendedName>
</protein>
<reference evidence="2" key="1">
    <citation type="submission" date="2018-06" db="EMBL/GenBank/DDBJ databases">
        <authorList>
            <person name="Zhirakovskaya E."/>
        </authorList>
    </citation>
    <scope>NUCLEOTIDE SEQUENCE</scope>
</reference>
<feature type="transmembrane region" description="Helical" evidence="1">
    <location>
        <begin position="139"/>
        <end position="160"/>
    </location>
</feature>
<accession>A0A3B0VPP0</accession>
<keyword evidence="1" id="KW-1133">Transmembrane helix</keyword>
<organism evidence="2">
    <name type="scientific">hydrothermal vent metagenome</name>
    <dbReference type="NCBI Taxonomy" id="652676"/>
    <lineage>
        <taxon>unclassified sequences</taxon>
        <taxon>metagenomes</taxon>
        <taxon>ecological metagenomes</taxon>
    </lineage>
</organism>
<feature type="transmembrane region" description="Helical" evidence="1">
    <location>
        <begin position="16"/>
        <end position="39"/>
    </location>
</feature>
<feature type="transmembrane region" description="Helical" evidence="1">
    <location>
        <begin position="212"/>
        <end position="237"/>
    </location>
</feature>
<evidence type="ECO:0008006" key="3">
    <source>
        <dbReference type="Google" id="ProtNLM"/>
    </source>
</evidence>
<dbReference type="AlphaFoldDB" id="A0A3B0VPP0"/>
<keyword evidence="1" id="KW-0472">Membrane</keyword>
<feature type="transmembrane region" description="Helical" evidence="1">
    <location>
        <begin position="172"/>
        <end position="192"/>
    </location>
</feature>
<dbReference type="EMBL" id="UOEW01000038">
    <property type="protein sequence ID" value="VAW33584.1"/>
    <property type="molecule type" value="Genomic_DNA"/>
</dbReference>
<evidence type="ECO:0000313" key="2">
    <source>
        <dbReference type="EMBL" id="VAW33584.1"/>
    </source>
</evidence>
<evidence type="ECO:0000256" key="1">
    <source>
        <dbReference type="SAM" id="Phobius"/>
    </source>
</evidence>
<keyword evidence="1" id="KW-0812">Transmembrane</keyword>
<name>A0A3B0VPP0_9ZZZZ</name>
<feature type="transmembrane region" description="Helical" evidence="1">
    <location>
        <begin position="59"/>
        <end position="84"/>
    </location>
</feature>
<gene>
    <name evidence="2" type="ORF">MNBD_GAMMA01-471</name>
</gene>
<feature type="transmembrane region" description="Helical" evidence="1">
    <location>
        <begin position="110"/>
        <end position="133"/>
    </location>
</feature>